<evidence type="ECO:0000313" key="2">
    <source>
        <dbReference type="EMBL" id="BDT62347.1"/>
    </source>
</evidence>
<feature type="compositionally biased region" description="Low complexity" evidence="1">
    <location>
        <begin position="371"/>
        <end position="390"/>
    </location>
</feature>
<name>A0A9C7CD88_9VIRU</name>
<sequence length="725" mass="82272">MNMYTRYIILILCWQWVTSYHHHNPPSQEIIEDEKEMNGSIVHKAPVLRDMKVPYEVQISLDRELNLKCGVCPKSLNREADNYTIYDISVKLEDSTYHPMQIANHSCKILSIKKKLTSAHDTLEIRVNKFIVLTTTEYNNLTVNQSEMVYRKDIDFALFNDTNDIYIFSLNYKNIDVLYTNVFDSRIKDFETLAKDYWPNEMNGIQCLFQAHVQEHVNDERDYDDDDIQKDVDVQSSSPTTEIMTINPNVGYVTDPNPLAPSSSPPPPPPSSLSLLVTNEENENPVLLPLLLPTPQPLTGTTVIDKDVENRTTTTTTTTGQEDLPMSTTTPLPIVEIRVDDYSVHNHSIIEDNDEATTFFTTTKTTTTLMTDTDLSNSPTTTTPSSLLPPIRDTNVNYHYSLDENDENDSVMMNNYDYYDDNDIDSNLTTIMTIDTNVENDTDPDLPLPPIVENTNIYHDDDDDDDYYYYYIDDTKDDTFVTTTLTPPTTTTKVVMTVTDTKATVDTDSTAVATIDTNVENDTDPDLPLPPIVENTNIYHDDDDDYYHYIDDTKNDTFVTTTLTPPTTTTKVVMTVTDTKATVDTDSTAVATIDTNVENDTDPDLPLPPIVENTNIYHDDDDDDYYHYIDDTKNDTFVTTTLTPPTTTTTMMTVTDVDEKNENKSYMIYYDYDYNYNDYDYDSPPPPPPPPSSSSSSLSMSSFLSSLLSHKIIYLTGLCILTLSI</sequence>
<accession>A0A9C7CD88</accession>
<feature type="region of interest" description="Disordered" evidence="1">
    <location>
        <begin position="371"/>
        <end position="392"/>
    </location>
</feature>
<organism evidence="2">
    <name type="scientific">Melicertus latisulcatus majanivirus</name>
    <dbReference type="NCBI Taxonomy" id="2984277"/>
    <lineage>
        <taxon>Viruses</taxon>
        <taxon>Viruses incertae sedis</taxon>
        <taxon>Naldaviricetes</taxon>
        <taxon>Nimaviridae</taxon>
    </lineage>
</organism>
<dbReference type="EMBL" id="LC738874">
    <property type="protein sequence ID" value="BDT62347.1"/>
    <property type="molecule type" value="Genomic_DNA"/>
</dbReference>
<evidence type="ECO:0000256" key="1">
    <source>
        <dbReference type="SAM" id="MobiDB-lite"/>
    </source>
</evidence>
<reference evidence="2" key="1">
    <citation type="submission" date="2022-10" db="EMBL/GenBank/DDBJ databases">
        <title>Genome sequences of endogenous nimaviruses in decapod crustaceans.</title>
        <authorList>
            <person name="Kawato S."/>
            <person name="Nozaki R."/>
            <person name="Kondo H."/>
            <person name="Hirono I."/>
        </authorList>
    </citation>
    <scope>NUCLEOTIDE SEQUENCE</scope>
    <source>
        <strain evidence="2">Okinawa2016</strain>
    </source>
</reference>
<feature type="region of interest" description="Disordered" evidence="1">
    <location>
        <begin position="247"/>
        <end position="276"/>
    </location>
</feature>
<protein>
    <submittedName>
        <fullName evidence="2">Uncharacterized protein</fullName>
    </submittedName>
</protein>
<proteinExistence type="predicted"/>